<dbReference type="EMBL" id="JAAGMR010000192">
    <property type="protein sequence ID" value="NEB93186.1"/>
    <property type="molecule type" value="Genomic_DNA"/>
</dbReference>
<protein>
    <submittedName>
        <fullName evidence="1">Uncharacterized protein</fullName>
    </submittedName>
</protein>
<dbReference type="RefSeq" id="WP_164189342.1">
    <property type="nucleotide sequence ID" value="NZ_JAAGMR010000192.1"/>
</dbReference>
<reference evidence="1 2" key="1">
    <citation type="submission" date="2020-01" db="EMBL/GenBank/DDBJ databases">
        <title>Insect and environment-associated Actinomycetes.</title>
        <authorList>
            <person name="Currrie C."/>
            <person name="Chevrette M."/>
            <person name="Carlson C."/>
            <person name="Stubbendieck R."/>
            <person name="Wendt-Pienkowski E."/>
        </authorList>
    </citation>
    <scope>NUCLEOTIDE SEQUENCE [LARGE SCALE GENOMIC DNA]</scope>
    <source>
        <strain evidence="1 2">SID7754</strain>
    </source>
</reference>
<organism evidence="1 2">
    <name type="scientific">Streptomyces bauhiniae</name>
    <dbReference type="NCBI Taxonomy" id="2340725"/>
    <lineage>
        <taxon>Bacteria</taxon>
        <taxon>Bacillati</taxon>
        <taxon>Actinomycetota</taxon>
        <taxon>Actinomycetes</taxon>
        <taxon>Kitasatosporales</taxon>
        <taxon>Streptomycetaceae</taxon>
        <taxon>Streptomyces</taxon>
    </lineage>
</organism>
<evidence type="ECO:0000313" key="1">
    <source>
        <dbReference type="EMBL" id="NEB93186.1"/>
    </source>
</evidence>
<gene>
    <name evidence="1" type="ORF">G3I21_16045</name>
</gene>
<dbReference type="Proteomes" id="UP000470520">
    <property type="component" value="Unassembled WGS sequence"/>
</dbReference>
<evidence type="ECO:0000313" key="2">
    <source>
        <dbReference type="Proteomes" id="UP000470520"/>
    </source>
</evidence>
<comment type="caution">
    <text evidence="1">The sequence shown here is derived from an EMBL/GenBank/DDBJ whole genome shotgun (WGS) entry which is preliminary data.</text>
</comment>
<accession>A0A7K3QTI0</accession>
<sequence length="60" mass="6329">MACAGYVWRAPTAVPKGTSAQAHATDRATNAVRIGFADDTETARTGLELLGRFLDGLAQH</sequence>
<name>A0A7K3QTI0_9ACTN</name>
<proteinExistence type="predicted"/>
<dbReference type="AlphaFoldDB" id="A0A7K3QTI0"/>